<reference evidence="1 2" key="1">
    <citation type="journal article" date="2018" name="Front. Microbiol.">
        <title>Hydrolytic Capabilities as a Key to Environmental Success: Chitinolytic and Cellulolytic Acidobacteria From Acidic Sub-arctic Soils and Boreal Peatlands.</title>
        <authorList>
            <person name="Belova S.E."/>
            <person name="Ravin N.V."/>
            <person name="Pankratov T.A."/>
            <person name="Rakitin A.L."/>
            <person name="Ivanova A.A."/>
            <person name="Beletsky A.V."/>
            <person name="Mardanov A.V."/>
            <person name="Sinninghe Damste J.S."/>
            <person name="Dedysh S.N."/>
        </authorList>
    </citation>
    <scope>NUCLEOTIDE SEQUENCE [LARGE SCALE GENOMIC DNA]</scope>
    <source>
        <strain evidence="1 2">SBC82</strain>
    </source>
</reference>
<dbReference type="AlphaFoldDB" id="A0A2Z5G725"/>
<gene>
    <name evidence="1" type="ORF">ACPOL_5829</name>
</gene>
<evidence type="ECO:0000313" key="2">
    <source>
        <dbReference type="Proteomes" id="UP000253606"/>
    </source>
</evidence>
<name>A0A2Z5G725_9BACT</name>
<dbReference type="KEGG" id="abas:ACPOL_5829"/>
<dbReference type="EMBL" id="CP030840">
    <property type="protein sequence ID" value="AXC15073.1"/>
    <property type="molecule type" value="Genomic_DNA"/>
</dbReference>
<dbReference type="Proteomes" id="UP000253606">
    <property type="component" value="Chromosome"/>
</dbReference>
<keyword evidence="2" id="KW-1185">Reference proteome</keyword>
<sequence length="44" mass="5024">MKAAGFLFSQSGDRIQSIAKLFGTFRFRMKKKAENHLVRHVASL</sequence>
<accession>A0A2Z5G725</accession>
<evidence type="ECO:0000313" key="1">
    <source>
        <dbReference type="EMBL" id="AXC15073.1"/>
    </source>
</evidence>
<organism evidence="1 2">
    <name type="scientific">Acidisarcina polymorpha</name>
    <dbReference type="NCBI Taxonomy" id="2211140"/>
    <lineage>
        <taxon>Bacteria</taxon>
        <taxon>Pseudomonadati</taxon>
        <taxon>Acidobacteriota</taxon>
        <taxon>Terriglobia</taxon>
        <taxon>Terriglobales</taxon>
        <taxon>Acidobacteriaceae</taxon>
        <taxon>Acidisarcina</taxon>
    </lineage>
</organism>
<proteinExistence type="predicted"/>
<protein>
    <submittedName>
        <fullName evidence="1">Uncharacterized protein</fullName>
    </submittedName>
</protein>